<evidence type="ECO:0000313" key="3">
    <source>
        <dbReference type="Proteomes" id="UP000518300"/>
    </source>
</evidence>
<dbReference type="RefSeq" id="WP_169344127.1">
    <property type="nucleotide sequence ID" value="NZ_JABBJJ010000026.1"/>
</dbReference>
<evidence type="ECO:0000259" key="1">
    <source>
        <dbReference type="Pfam" id="PF05048"/>
    </source>
</evidence>
<dbReference type="Gene3D" id="2.160.20.10">
    <property type="entry name" value="Single-stranded right-handed beta-helix, Pectin lyase-like"/>
    <property type="match status" value="1"/>
</dbReference>
<dbReference type="InterPro" id="IPR011050">
    <property type="entry name" value="Pectin_lyase_fold/virulence"/>
</dbReference>
<evidence type="ECO:0000313" key="2">
    <source>
        <dbReference type="EMBL" id="NMO14832.1"/>
    </source>
</evidence>
<reference evidence="2 3" key="1">
    <citation type="submission" date="2020-04" db="EMBL/GenBank/DDBJ databases">
        <title>Draft genome of Pyxidicoccus fallax type strain.</title>
        <authorList>
            <person name="Whitworth D.E."/>
        </authorList>
    </citation>
    <scope>NUCLEOTIDE SEQUENCE [LARGE SCALE GENOMIC DNA]</scope>
    <source>
        <strain evidence="2 3">DSM 14698</strain>
    </source>
</reference>
<comment type="caution">
    <text evidence="2">The sequence shown here is derived from an EMBL/GenBank/DDBJ whole genome shotgun (WGS) entry which is preliminary data.</text>
</comment>
<name>A0A848L997_9BACT</name>
<accession>A0A848L997</accession>
<sequence length="411" mass="44095">MLATPARPDSCRAVEASTAVQPLLDAARAGDALCLAPGTYPGPVRIPARVTLWGPRDAVVRSSGEGTTVRLEGEGAVLLGLTVDGSGGRFDTLDAAVHVRGKGAWVEGVTVRKAVFGILVERTEGVTVRGNHVVGSGGPSLGMRGDAIRLWETKHSQVEDNVVEAGRDLVVWYSSHNAVRRNTVIGGRYGTHFMHSHDNVVEDNHYADNEVGVFVMYSRGITLRRNVLAGATGAAGIGLGLKESGNVTAEDNLLVRNTVGLYLDTSPLQEGDANVFERNHFRLGDVGVVFHSSERRNAFRANSFRDNHAQVQVEGGGDALTVEWRGNDFDDYAGYDLDADGVGDVPYELRSLSGDLVARYPDLAFFRGSPTLSLVRAAGELLPLFAPKPVLRDAAPRMAPLELELEPRHAD</sequence>
<gene>
    <name evidence="2" type="primary">nosD</name>
    <name evidence="2" type="ORF">HG543_08155</name>
</gene>
<dbReference type="Proteomes" id="UP000518300">
    <property type="component" value="Unassembled WGS sequence"/>
</dbReference>
<dbReference type="InterPro" id="IPR026464">
    <property type="entry name" value="NosD_copper_fam"/>
</dbReference>
<dbReference type="EMBL" id="JABBJJ010000026">
    <property type="protein sequence ID" value="NMO14832.1"/>
    <property type="molecule type" value="Genomic_DNA"/>
</dbReference>
<feature type="domain" description="Periplasmic copper-binding protein NosD beta helix" evidence="1">
    <location>
        <begin position="144"/>
        <end position="325"/>
    </location>
</feature>
<dbReference type="InterPro" id="IPR012334">
    <property type="entry name" value="Pectin_lyas_fold"/>
</dbReference>
<keyword evidence="3" id="KW-1185">Reference proteome</keyword>
<dbReference type="SUPFAM" id="SSF51126">
    <property type="entry name" value="Pectin lyase-like"/>
    <property type="match status" value="1"/>
</dbReference>
<organism evidence="2 3">
    <name type="scientific">Pyxidicoccus fallax</name>
    <dbReference type="NCBI Taxonomy" id="394095"/>
    <lineage>
        <taxon>Bacteria</taxon>
        <taxon>Pseudomonadati</taxon>
        <taxon>Myxococcota</taxon>
        <taxon>Myxococcia</taxon>
        <taxon>Myxococcales</taxon>
        <taxon>Cystobacterineae</taxon>
        <taxon>Myxococcaceae</taxon>
        <taxon>Pyxidicoccus</taxon>
    </lineage>
</organism>
<dbReference type="InterPro" id="IPR006626">
    <property type="entry name" value="PbH1"/>
</dbReference>
<dbReference type="AlphaFoldDB" id="A0A848L997"/>
<proteinExistence type="predicted"/>
<dbReference type="NCBIfam" id="TIGR04247">
    <property type="entry name" value="NosD_copper_fam"/>
    <property type="match status" value="1"/>
</dbReference>
<protein>
    <submittedName>
        <fullName evidence="2">Nitrous oxide reductase family maturation protein NosD</fullName>
    </submittedName>
</protein>
<dbReference type="Pfam" id="PF05048">
    <property type="entry name" value="NosD"/>
    <property type="match status" value="1"/>
</dbReference>
<dbReference type="SMART" id="SM00710">
    <property type="entry name" value="PbH1"/>
    <property type="match status" value="7"/>
</dbReference>
<dbReference type="InterPro" id="IPR007742">
    <property type="entry name" value="NosD_dom"/>
</dbReference>